<dbReference type="GO" id="GO:0006974">
    <property type="term" value="P:DNA damage response"/>
    <property type="evidence" value="ECO:0007669"/>
    <property type="project" value="TreeGrafter"/>
</dbReference>
<dbReference type="Gene3D" id="3.30.110.170">
    <property type="entry name" value="Protein of unknown function (DUF541), domain 1"/>
    <property type="match status" value="1"/>
</dbReference>
<evidence type="ECO:0000256" key="1">
    <source>
        <dbReference type="SAM" id="SignalP"/>
    </source>
</evidence>
<dbReference type="Pfam" id="PF04402">
    <property type="entry name" value="SIMPL"/>
    <property type="match status" value="1"/>
</dbReference>
<dbReference type="EMBL" id="JADJUC010000001">
    <property type="protein sequence ID" value="MBK8522752.1"/>
    <property type="molecule type" value="Genomic_DNA"/>
</dbReference>
<accession>A0A9D7K131</accession>
<name>A0A9D7K131_9PROT</name>
<comment type="caution">
    <text evidence="2">The sequence shown here is derived from an EMBL/GenBank/DDBJ whole genome shotgun (WGS) entry which is preliminary data.</text>
</comment>
<keyword evidence="1" id="KW-0732">Signal</keyword>
<gene>
    <name evidence="2" type="ORF">IPL58_00620</name>
</gene>
<dbReference type="PANTHER" id="PTHR34387:SF1">
    <property type="entry name" value="PERIPLASMIC IMMUNOGENIC PROTEIN"/>
    <property type="match status" value="1"/>
</dbReference>
<evidence type="ECO:0000313" key="2">
    <source>
        <dbReference type="EMBL" id="MBK8522752.1"/>
    </source>
</evidence>
<dbReference type="InterPro" id="IPR052022">
    <property type="entry name" value="26kDa_periplasmic_antigen"/>
</dbReference>
<protein>
    <submittedName>
        <fullName evidence="2">SIMPL domain-containing protein</fullName>
    </submittedName>
</protein>
<proteinExistence type="predicted"/>
<dbReference type="Proteomes" id="UP000886689">
    <property type="component" value="Unassembled WGS sequence"/>
</dbReference>
<feature type="signal peptide" evidence="1">
    <location>
        <begin position="1"/>
        <end position="19"/>
    </location>
</feature>
<dbReference type="PANTHER" id="PTHR34387">
    <property type="entry name" value="SLR1258 PROTEIN"/>
    <property type="match status" value="1"/>
</dbReference>
<dbReference type="AlphaFoldDB" id="A0A9D7K131"/>
<feature type="chain" id="PRO_5039117469" evidence="1">
    <location>
        <begin position="20"/>
        <end position="224"/>
    </location>
</feature>
<organism evidence="2 3">
    <name type="scientific">Candidatus Proximibacter danicus</name>
    <dbReference type="NCBI Taxonomy" id="2954365"/>
    <lineage>
        <taxon>Bacteria</taxon>
        <taxon>Pseudomonadati</taxon>
        <taxon>Pseudomonadota</taxon>
        <taxon>Betaproteobacteria</taxon>
        <taxon>Candidatus Proximibacter</taxon>
    </lineage>
</organism>
<evidence type="ECO:0000313" key="3">
    <source>
        <dbReference type="Proteomes" id="UP000886689"/>
    </source>
</evidence>
<sequence>MHRYQLAAILAILSCSVQAAPAPTTIDLSADASRPAANDLARATVFAEATSVSPGESAKKVNALIAEAVGTAKSYSRVKVQTAATHTYPVYAKGGKIEAWRMRSEITLESMDTAALSELLGKLQANLGVSGMTLSPSPETRKKAESEATLEAISAFKARAKVVADALGKPYRIKHLSIGGQQYRPPTPMLRAAPMAAMEAAPMPIEAGESQITTSVSGQIELLE</sequence>
<dbReference type="Gene3D" id="3.30.70.2970">
    <property type="entry name" value="Protein of unknown function (DUF541), domain 2"/>
    <property type="match status" value="1"/>
</dbReference>
<dbReference type="PROSITE" id="PS51257">
    <property type="entry name" value="PROKAR_LIPOPROTEIN"/>
    <property type="match status" value="1"/>
</dbReference>
<reference evidence="2" key="1">
    <citation type="submission" date="2020-10" db="EMBL/GenBank/DDBJ databases">
        <title>Connecting structure to function with the recovery of over 1000 high-quality activated sludge metagenome-assembled genomes encoding full-length rRNA genes using long-read sequencing.</title>
        <authorList>
            <person name="Singleton C.M."/>
            <person name="Petriglieri F."/>
            <person name="Kristensen J.M."/>
            <person name="Kirkegaard R.H."/>
            <person name="Michaelsen T.Y."/>
            <person name="Andersen M.H."/>
            <person name="Karst S.M."/>
            <person name="Dueholm M.S."/>
            <person name="Nielsen P.H."/>
            <person name="Albertsen M."/>
        </authorList>
    </citation>
    <scope>NUCLEOTIDE SEQUENCE</scope>
    <source>
        <strain evidence="2">Hirt_18-Q3-R61-65_BATAC.395</strain>
    </source>
</reference>
<dbReference type="InterPro" id="IPR007497">
    <property type="entry name" value="SIMPL/DUF541"/>
</dbReference>